<evidence type="ECO:0000313" key="2">
    <source>
        <dbReference type="EMBL" id="EEE51811.1"/>
    </source>
</evidence>
<feature type="region of interest" description="Disordered" evidence="1">
    <location>
        <begin position="86"/>
        <end position="137"/>
    </location>
</feature>
<protein>
    <submittedName>
        <fullName evidence="2">Uncharacterized protein</fullName>
    </submittedName>
</protein>
<reference evidence="2" key="1">
    <citation type="journal article" date="2005" name="PLoS Biol.">
        <title>The genomes of Oryza sativa: a history of duplications.</title>
        <authorList>
            <person name="Yu J."/>
            <person name="Wang J."/>
            <person name="Lin W."/>
            <person name="Li S."/>
            <person name="Li H."/>
            <person name="Zhou J."/>
            <person name="Ni P."/>
            <person name="Dong W."/>
            <person name="Hu S."/>
            <person name="Zeng C."/>
            <person name="Zhang J."/>
            <person name="Zhang Y."/>
            <person name="Li R."/>
            <person name="Xu Z."/>
            <person name="Li S."/>
            <person name="Li X."/>
            <person name="Zheng H."/>
            <person name="Cong L."/>
            <person name="Lin L."/>
            <person name="Yin J."/>
            <person name="Geng J."/>
            <person name="Li G."/>
            <person name="Shi J."/>
            <person name="Liu J."/>
            <person name="Lv H."/>
            <person name="Li J."/>
            <person name="Wang J."/>
            <person name="Deng Y."/>
            <person name="Ran L."/>
            <person name="Shi X."/>
            <person name="Wang X."/>
            <person name="Wu Q."/>
            <person name="Li C."/>
            <person name="Ren X."/>
            <person name="Wang J."/>
            <person name="Wang X."/>
            <person name="Li D."/>
            <person name="Liu D."/>
            <person name="Zhang X."/>
            <person name="Ji Z."/>
            <person name="Zhao W."/>
            <person name="Sun Y."/>
            <person name="Zhang Z."/>
            <person name="Bao J."/>
            <person name="Han Y."/>
            <person name="Dong L."/>
            <person name="Ji J."/>
            <person name="Chen P."/>
            <person name="Wu S."/>
            <person name="Liu J."/>
            <person name="Xiao Y."/>
            <person name="Bu D."/>
            <person name="Tan J."/>
            <person name="Yang L."/>
            <person name="Ye C."/>
            <person name="Zhang J."/>
            <person name="Xu J."/>
            <person name="Zhou Y."/>
            <person name="Yu Y."/>
            <person name="Zhang B."/>
            <person name="Zhuang S."/>
            <person name="Wei H."/>
            <person name="Liu B."/>
            <person name="Lei M."/>
            <person name="Yu H."/>
            <person name="Li Y."/>
            <person name="Xu H."/>
            <person name="Wei S."/>
            <person name="He X."/>
            <person name="Fang L."/>
            <person name="Zhang Z."/>
            <person name="Zhang Y."/>
            <person name="Huang X."/>
            <person name="Su Z."/>
            <person name="Tong W."/>
            <person name="Li J."/>
            <person name="Tong Z."/>
            <person name="Li S."/>
            <person name="Ye J."/>
            <person name="Wang L."/>
            <person name="Fang L."/>
            <person name="Lei T."/>
            <person name="Chen C."/>
            <person name="Chen H."/>
            <person name="Xu Z."/>
            <person name="Li H."/>
            <person name="Huang H."/>
            <person name="Zhang F."/>
            <person name="Xu H."/>
            <person name="Li N."/>
            <person name="Zhao C."/>
            <person name="Li S."/>
            <person name="Dong L."/>
            <person name="Huang Y."/>
            <person name="Li L."/>
            <person name="Xi Y."/>
            <person name="Qi Q."/>
            <person name="Li W."/>
            <person name="Zhang B."/>
            <person name="Hu W."/>
            <person name="Zhang Y."/>
            <person name="Tian X."/>
            <person name="Jiao Y."/>
            <person name="Liang X."/>
            <person name="Jin J."/>
            <person name="Gao L."/>
            <person name="Zheng W."/>
            <person name="Hao B."/>
            <person name="Liu S."/>
            <person name="Wang W."/>
            <person name="Yuan L."/>
            <person name="Cao M."/>
            <person name="McDermott J."/>
            <person name="Samudrala R."/>
            <person name="Wang J."/>
            <person name="Wong G.K."/>
            <person name="Yang H."/>
        </authorList>
    </citation>
    <scope>NUCLEOTIDE SEQUENCE [LARGE SCALE GENOMIC DNA]</scope>
</reference>
<feature type="compositionally biased region" description="Low complexity" evidence="1">
    <location>
        <begin position="154"/>
        <end position="171"/>
    </location>
</feature>
<gene>
    <name evidence="2" type="ORF">OsJ_33284</name>
</gene>
<dbReference type="Proteomes" id="UP000007752">
    <property type="component" value="Chromosome 11"/>
</dbReference>
<dbReference type="EMBL" id="CM000148">
    <property type="protein sequence ID" value="EEE51811.1"/>
    <property type="molecule type" value="Genomic_DNA"/>
</dbReference>
<reference evidence="2" key="2">
    <citation type="submission" date="2008-12" db="EMBL/GenBank/DDBJ databases">
        <title>Improved gene annotation of the rice (Oryza sativa) genomes.</title>
        <authorList>
            <person name="Wang J."/>
            <person name="Li R."/>
            <person name="Fan W."/>
            <person name="Huang Q."/>
            <person name="Zhang J."/>
            <person name="Zhou Y."/>
            <person name="Hu Y."/>
            <person name="Zi S."/>
            <person name="Li J."/>
            <person name="Ni P."/>
            <person name="Zheng H."/>
            <person name="Zhang Y."/>
            <person name="Zhao M."/>
            <person name="Hao Q."/>
            <person name="McDermott J."/>
            <person name="Samudrala R."/>
            <person name="Kristiansen K."/>
            <person name="Wong G.K.-S."/>
        </authorList>
    </citation>
    <scope>NUCLEOTIDE SEQUENCE</scope>
</reference>
<accession>B9G9V5</accession>
<feature type="compositionally biased region" description="Basic residues" evidence="1">
    <location>
        <begin position="195"/>
        <end position="218"/>
    </location>
</feature>
<feature type="region of interest" description="Disordered" evidence="1">
    <location>
        <begin position="154"/>
        <end position="218"/>
    </location>
</feature>
<proteinExistence type="predicted"/>
<name>B9G9V5_ORYSJ</name>
<evidence type="ECO:0000256" key="1">
    <source>
        <dbReference type="SAM" id="MobiDB-lite"/>
    </source>
</evidence>
<sequence length="218" mass="23860">MGAPGRAGARAWRGPAAARLCDRVIRENHRMRSRHRVTSVCGTCRPCAAGAGNRVSRRNWDYLTHIQRPESLPHSMRRRLRLPVPSHLRPLITPPPHPRRFSPPLTPLPPSPNPISPQRPPPQPAGAAADPSSPEHHGDVIKRVVSAAHAVALPSPLAARPSSPSLSSPPLHAGRDRPPLASNKLCASPLLPPLNHRRHRRPVRRPYAGQRRRAATPV</sequence>
<feature type="compositionally biased region" description="Pro residues" evidence="1">
    <location>
        <begin position="104"/>
        <end position="124"/>
    </location>
</feature>
<organism evidence="2">
    <name type="scientific">Oryza sativa subsp. japonica</name>
    <name type="common">Rice</name>
    <dbReference type="NCBI Taxonomy" id="39947"/>
    <lineage>
        <taxon>Eukaryota</taxon>
        <taxon>Viridiplantae</taxon>
        <taxon>Streptophyta</taxon>
        <taxon>Embryophyta</taxon>
        <taxon>Tracheophyta</taxon>
        <taxon>Spermatophyta</taxon>
        <taxon>Magnoliopsida</taxon>
        <taxon>Liliopsida</taxon>
        <taxon>Poales</taxon>
        <taxon>Poaceae</taxon>
        <taxon>BOP clade</taxon>
        <taxon>Oryzoideae</taxon>
        <taxon>Oryzeae</taxon>
        <taxon>Oryzinae</taxon>
        <taxon>Oryza</taxon>
        <taxon>Oryza sativa</taxon>
    </lineage>
</organism>
<dbReference type="AlphaFoldDB" id="B9G9V5"/>